<keyword evidence="6 8" id="KW-0012">Acyltransferase</keyword>
<accession>A0AAW7XJT5</accession>
<organism evidence="10 11">
    <name type="scientific">Neptunomonas phycophila</name>
    <dbReference type="NCBI Taxonomy" id="1572645"/>
    <lineage>
        <taxon>Bacteria</taxon>
        <taxon>Pseudomonadati</taxon>
        <taxon>Pseudomonadota</taxon>
        <taxon>Gammaproteobacteria</taxon>
        <taxon>Oceanospirillales</taxon>
        <taxon>Oceanospirillaceae</taxon>
        <taxon>Neptunomonas</taxon>
    </lineage>
</organism>
<dbReference type="GO" id="GO:0019491">
    <property type="term" value="P:ectoine biosynthetic process"/>
    <property type="evidence" value="ECO:0007669"/>
    <property type="project" value="InterPro"/>
</dbReference>
<keyword evidence="5 8" id="KW-0808">Transferase</keyword>
<dbReference type="EMBL" id="JAUOPG010000004">
    <property type="protein sequence ID" value="MDO6453324.1"/>
    <property type="molecule type" value="Genomic_DNA"/>
</dbReference>
<evidence type="ECO:0000259" key="9">
    <source>
        <dbReference type="PROSITE" id="PS51186"/>
    </source>
</evidence>
<evidence type="ECO:0000256" key="4">
    <source>
        <dbReference type="ARBA" id="ARBA00017935"/>
    </source>
</evidence>
<name>A0AAW7XJT5_9GAMM</name>
<protein>
    <recommendedName>
        <fullName evidence="4 8">L-2,4-diaminobutyric acid acetyltransferase</fullName>
        <shortName evidence="8">DABA acetyltransferase</shortName>
        <ecNumber evidence="3 8">2.3.1.178</ecNumber>
    </recommendedName>
</protein>
<dbReference type="InterPro" id="IPR016181">
    <property type="entry name" value="Acyl_CoA_acyltransferase"/>
</dbReference>
<dbReference type="InterPro" id="IPR012772">
    <property type="entry name" value="Ectoine_EctA"/>
</dbReference>
<evidence type="ECO:0000256" key="5">
    <source>
        <dbReference type="ARBA" id="ARBA00022679"/>
    </source>
</evidence>
<evidence type="ECO:0000256" key="8">
    <source>
        <dbReference type="RuleBase" id="RU365045"/>
    </source>
</evidence>
<dbReference type="PROSITE" id="PS51186">
    <property type="entry name" value="GNAT"/>
    <property type="match status" value="1"/>
</dbReference>
<evidence type="ECO:0000313" key="10">
    <source>
        <dbReference type="EMBL" id="MDO6453324.1"/>
    </source>
</evidence>
<feature type="domain" description="N-acetyltransferase" evidence="9">
    <location>
        <begin position="9"/>
        <end position="164"/>
    </location>
</feature>
<dbReference type="SUPFAM" id="SSF55729">
    <property type="entry name" value="Acyl-CoA N-acyltransferases (Nat)"/>
    <property type="match status" value="1"/>
</dbReference>
<dbReference type="AlphaFoldDB" id="A0AAW7XJT5"/>
<proteinExistence type="inferred from homology"/>
<evidence type="ECO:0000256" key="6">
    <source>
        <dbReference type="ARBA" id="ARBA00023315"/>
    </source>
</evidence>
<evidence type="ECO:0000256" key="2">
    <source>
        <dbReference type="ARBA" id="ARBA00010712"/>
    </source>
</evidence>
<dbReference type="NCBIfam" id="TIGR02406">
    <property type="entry name" value="ectoine_EctA"/>
    <property type="match status" value="1"/>
</dbReference>
<evidence type="ECO:0000256" key="7">
    <source>
        <dbReference type="ARBA" id="ARBA00048924"/>
    </source>
</evidence>
<comment type="function">
    <text evidence="8">Catalyzes the acetylation of L-2,4-diaminobutyrate (DABA) to gamma-N-acetyl-alpha,gamma-diaminobutyric acid (ADABA) with acetyl coenzyme A.</text>
</comment>
<sequence length="169" mass="18726">MTKTSTCSITFRKPTACDGLALNALIERCPPLDTNSAYCNLLQASHFADTAIIAVDKNNALVGSITGYMLPNKPDTLFVWQVALAPEARGQGLALSMLSHLFDRCEQAKNIETSISPNNHASQKLFTRFFEQRGFCVEQTTLFDETLHFAGRHETEVLYRATLPDVATR</sequence>
<evidence type="ECO:0000256" key="3">
    <source>
        <dbReference type="ARBA" id="ARBA00012355"/>
    </source>
</evidence>
<reference evidence="10" key="1">
    <citation type="submission" date="2023-07" db="EMBL/GenBank/DDBJ databases">
        <title>Genome content predicts the carbon catabolic preferences of heterotrophic bacteria.</title>
        <authorList>
            <person name="Gralka M."/>
        </authorList>
    </citation>
    <scope>NUCLEOTIDE SEQUENCE</scope>
    <source>
        <strain evidence="10">I2M16</strain>
    </source>
</reference>
<dbReference type="EC" id="2.3.1.178" evidence="3 8"/>
<dbReference type="CDD" id="cd04301">
    <property type="entry name" value="NAT_SF"/>
    <property type="match status" value="1"/>
</dbReference>
<dbReference type="Gene3D" id="3.40.630.30">
    <property type="match status" value="1"/>
</dbReference>
<gene>
    <name evidence="8 10" type="primary">ectA</name>
    <name evidence="10" type="ORF">Q4490_07080</name>
</gene>
<dbReference type="InterPro" id="IPR000182">
    <property type="entry name" value="GNAT_dom"/>
</dbReference>
<dbReference type="Proteomes" id="UP001169862">
    <property type="component" value="Unassembled WGS sequence"/>
</dbReference>
<dbReference type="GO" id="GO:0033816">
    <property type="term" value="F:diaminobutyrate acetyltransferase activity"/>
    <property type="evidence" value="ECO:0007669"/>
    <property type="project" value="UniProtKB-EC"/>
</dbReference>
<comment type="catalytic activity">
    <reaction evidence="7 8">
        <text>L-2,4-diaminobutanoate + acetyl-CoA = (2S)-4-acetamido-2-aminobutanoate + CoA + H(+)</text>
        <dbReference type="Rhea" id="RHEA:16901"/>
        <dbReference type="ChEBI" id="CHEBI:15378"/>
        <dbReference type="ChEBI" id="CHEBI:57287"/>
        <dbReference type="ChEBI" id="CHEBI:57288"/>
        <dbReference type="ChEBI" id="CHEBI:58761"/>
        <dbReference type="ChEBI" id="CHEBI:58929"/>
        <dbReference type="EC" id="2.3.1.178"/>
    </reaction>
</comment>
<comment type="similarity">
    <text evidence="2 8">Belongs to the acetyltransferase family. EctA subfamily.</text>
</comment>
<dbReference type="Pfam" id="PF00583">
    <property type="entry name" value="Acetyltransf_1"/>
    <property type="match status" value="1"/>
</dbReference>
<comment type="caution">
    <text evidence="10">The sequence shown here is derived from an EMBL/GenBank/DDBJ whole genome shotgun (WGS) entry which is preliminary data.</text>
</comment>
<evidence type="ECO:0000313" key="11">
    <source>
        <dbReference type="Proteomes" id="UP001169862"/>
    </source>
</evidence>
<comment type="pathway">
    <text evidence="1 8">Amine and polyamine biosynthesis; ectoine biosynthesis; L-ectoine from L-aspartate 4-semialdehyde: step 2/3.</text>
</comment>
<evidence type="ECO:0000256" key="1">
    <source>
        <dbReference type="ARBA" id="ARBA00004978"/>
    </source>
</evidence>
<dbReference type="RefSeq" id="WP_290035139.1">
    <property type="nucleotide sequence ID" value="NZ_JAUOPG010000004.1"/>
</dbReference>